<gene>
    <name evidence="8 10" type="primary">nrdR</name>
    <name evidence="10" type="ORF">OV287_35610</name>
</gene>
<keyword evidence="7 8" id="KW-0804">Transcription</keyword>
<dbReference type="PANTHER" id="PTHR30455">
    <property type="entry name" value="TRANSCRIPTIONAL REPRESSOR NRDR"/>
    <property type="match status" value="1"/>
</dbReference>
<evidence type="ECO:0000256" key="8">
    <source>
        <dbReference type="HAMAP-Rule" id="MF_00440"/>
    </source>
</evidence>
<feature type="zinc finger region" evidence="8">
    <location>
        <begin position="3"/>
        <end position="34"/>
    </location>
</feature>
<dbReference type="InterPro" id="IPR003796">
    <property type="entry name" value="RNR_NrdR-like"/>
</dbReference>
<dbReference type="NCBIfam" id="TIGR00244">
    <property type="entry name" value="transcriptional regulator NrdR"/>
    <property type="match status" value="1"/>
</dbReference>
<evidence type="ECO:0000313" key="10">
    <source>
        <dbReference type="EMBL" id="MCY1079796.1"/>
    </source>
</evidence>
<dbReference type="PROSITE" id="PS51161">
    <property type="entry name" value="ATP_CONE"/>
    <property type="match status" value="1"/>
</dbReference>
<evidence type="ECO:0000313" key="11">
    <source>
        <dbReference type="Proteomes" id="UP001207654"/>
    </source>
</evidence>
<keyword evidence="1 8" id="KW-0678">Repressor</keyword>
<reference evidence="10 11" key="1">
    <citation type="submission" date="2022-11" db="EMBL/GenBank/DDBJ databases">
        <title>Minimal conservation of predation-associated metabolite biosynthetic gene clusters underscores biosynthetic potential of Myxococcota including descriptions for ten novel species: Archangium lansinium sp. nov., Myxococcus landrumus sp. nov., Nannocystis bai.</title>
        <authorList>
            <person name="Ahearne A."/>
            <person name="Stevens C."/>
            <person name="Phillips K."/>
        </authorList>
    </citation>
    <scope>NUCLEOTIDE SEQUENCE [LARGE SCALE GENOMIC DNA]</scope>
    <source>
        <strain evidence="10 11">MIWBW</strain>
    </source>
</reference>
<dbReference type="PANTHER" id="PTHR30455:SF2">
    <property type="entry name" value="TRANSCRIPTIONAL REPRESSOR NRDR"/>
    <property type="match status" value="1"/>
</dbReference>
<comment type="similarity">
    <text evidence="8">Belongs to the NrdR family.</text>
</comment>
<organism evidence="10 11">
    <name type="scientific">Archangium lansingense</name>
    <dbReference type="NCBI Taxonomy" id="2995310"/>
    <lineage>
        <taxon>Bacteria</taxon>
        <taxon>Pseudomonadati</taxon>
        <taxon>Myxococcota</taxon>
        <taxon>Myxococcia</taxon>
        <taxon>Myxococcales</taxon>
        <taxon>Cystobacterineae</taxon>
        <taxon>Archangiaceae</taxon>
        <taxon>Archangium</taxon>
    </lineage>
</organism>
<dbReference type="Pfam" id="PF03477">
    <property type="entry name" value="ATP-cone"/>
    <property type="match status" value="1"/>
</dbReference>
<proteinExistence type="inferred from homology"/>
<evidence type="ECO:0000256" key="6">
    <source>
        <dbReference type="ARBA" id="ARBA00023125"/>
    </source>
</evidence>
<keyword evidence="2 8" id="KW-0547">Nucleotide-binding</keyword>
<dbReference type="InterPro" id="IPR005144">
    <property type="entry name" value="ATP-cone_dom"/>
</dbReference>
<feature type="domain" description="ATP-cone" evidence="9">
    <location>
        <begin position="49"/>
        <end position="139"/>
    </location>
</feature>
<dbReference type="RefSeq" id="WP_267538492.1">
    <property type="nucleotide sequence ID" value="NZ_JAPNKA010000001.1"/>
</dbReference>
<keyword evidence="11" id="KW-1185">Reference proteome</keyword>
<dbReference type="Proteomes" id="UP001207654">
    <property type="component" value="Unassembled WGS sequence"/>
</dbReference>
<comment type="caution">
    <text evidence="10">The sequence shown here is derived from an EMBL/GenBank/DDBJ whole genome shotgun (WGS) entry which is preliminary data.</text>
</comment>
<keyword evidence="8" id="KW-0479">Metal-binding</keyword>
<keyword evidence="8" id="KW-0862">Zinc</keyword>
<accession>A0ABT4ADY0</accession>
<dbReference type="Pfam" id="PF22811">
    <property type="entry name" value="Zn_ribbon_NrdR"/>
    <property type="match status" value="1"/>
</dbReference>
<evidence type="ECO:0000256" key="1">
    <source>
        <dbReference type="ARBA" id="ARBA00022491"/>
    </source>
</evidence>
<protein>
    <recommendedName>
        <fullName evidence="8">Transcriptional repressor NrdR</fullName>
    </recommendedName>
</protein>
<comment type="function">
    <text evidence="8">Negatively regulates transcription of bacterial ribonucleotide reductase nrd genes and operons by binding to NrdR-boxes.</text>
</comment>
<name>A0ABT4ADY0_9BACT</name>
<evidence type="ECO:0000256" key="7">
    <source>
        <dbReference type="ARBA" id="ARBA00023163"/>
    </source>
</evidence>
<dbReference type="InterPro" id="IPR055173">
    <property type="entry name" value="NrdR-like_N"/>
</dbReference>
<evidence type="ECO:0000256" key="2">
    <source>
        <dbReference type="ARBA" id="ARBA00022741"/>
    </source>
</evidence>
<dbReference type="EMBL" id="JAPNKA010000001">
    <property type="protein sequence ID" value="MCY1079796.1"/>
    <property type="molecule type" value="Genomic_DNA"/>
</dbReference>
<sequence length="165" mass="19278">MRCPFCQDAENKVIDSRESHEGSVIRRRRECLQCKRRFTTYERVEELYPLIVKKDGRRETFDRDKLLAGLKKACEKRPVSADQLEETVVAIERLLQGMGEKEVPSSVIGEEVMRRLHGLDEVAYVRFASVYRSFRDISEFMEELKDLLSDRTRELRPPRPAGKDG</sequence>
<keyword evidence="4 8" id="KW-0067">ATP-binding</keyword>
<evidence type="ECO:0000256" key="4">
    <source>
        <dbReference type="ARBA" id="ARBA00022840"/>
    </source>
</evidence>
<evidence type="ECO:0000259" key="9">
    <source>
        <dbReference type="PROSITE" id="PS51161"/>
    </source>
</evidence>
<keyword evidence="5 8" id="KW-0805">Transcription regulation</keyword>
<comment type="cofactor">
    <cofactor evidence="8">
        <name>Zn(2+)</name>
        <dbReference type="ChEBI" id="CHEBI:29105"/>
    </cofactor>
    <text evidence="8">Binds 1 zinc ion.</text>
</comment>
<dbReference type="HAMAP" id="MF_00440">
    <property type="entry name" value="NrdR"/>
    <property type="match status" value="1"/>
</dbReference>
<keyword evidence="6 8" id="KW-0238">DNA-binding</keyword>
<evidence type="ECO:0000256" key="3">
    <source>
        <dbReference type="ARBA" id="ARBA00022771"/>
    </source>
</evidence>
<evidence type="ECO:0000256" key="5">
    <source>
        <dbReference type="ARBA" id="ARBA00023015"/>
    </source>
</evidence>
<keyword evidence="3 8" id="KW-0863">Zinc-finger</keyword>